<dbReference type="AlphaFoldDB" id="A0A1H9ZGT4"/>
<evidence type="ECO:0008006" key="3">
    <source>
        <dbReference type="Google" id="ProtNLM"/>
    </source>
</evidence>
<organism evidence="1 2">
    <name type="scientific">Anaerobranca gottschalkii DSM 13577</name>
    <dbReference type="NCBI Taxonomy" id="1120990"/>
    <lineage>
        <taxon>Bacteria</taxon>
        <taxon>Bacillati</taxon>
        <taxon>Bacillota</taxon>
        <taxon>Clostridia</taxon>
        <taxon>Eubacteriales</taxon>
        <taxon>Proteinivoracaceae</taxon>
        <taxon>Anaerobranca</taxon>
    </lineage>
</organism>
<gene>
    <name evidence="1" type="ORF">SAMN03080614_100920</name>
</gene>
<dbReference type="OrthoDB" id="2374476at2"/>
<dbReference type="RefSeq" id="WP_091349470.1">
    <property type="nucleotide sequence ID" value="NZ_FOIF01000009.1"/>
</dbReference>
<protein>
    <recommendedName>
        <fullName evidence="3">ComK protein</fullName>
    </recommendedName>
</protein>
<evidence type="ECO:0000313" key="1">
    <source>
        <dbReference type="EMBL" id="SES80807.1"/>
    </source>
</evidence>
<proteinExistence type="predicted"/>
<keyword evidence="2" id="KW-1185">Reference proteome</keyword>
<dbReference type="EMBL" id="FOIF01000009">
    <property type="protein sequence ID" value="SES80807.1"/>
    <property type="molecule type" value="Genomic_DNA"/>
</dbReference>
<evidence type="ECO:0000313" key="2">
    <source>
        <dbReference type="Proteomes" id="UP000243819"/>
    </source>
</evidence>
<reference evidence="2" key="1">
    <citation type="submission" date="2016-10" db="EMBL/GenBank/DDBJ databases">
        <authorList>
            <person name="Varghese N."/>
            <person name="Submissions S."/>
        </authorList>
    </citation>
    <scope>NUCLEOTIDE SEQUENCE [LARGE SCALE GENOMIC DNA]</scope>
    <source>
        <strain evidence="2">DSM 13577</strain>
    </source>
</reference>
<name>A0A1H9ZGT4_9FIRM</name>
<accession>A0A1H9ZGT4</accession>
<dbReference type="STRING" id="1120990.SAMN03080614_100920"/>
<dbReference type="Proteomes" id="UP000243819">
    <property type="component" value="Unassembled WGS sequence"/>
</dbReference>
<sequence length="188" mass="21661">MKKNDLGKIIREIAAIIPIYLPGRGIASQIHLKKGEVLLDKRDSKKIVADLAALLAVDLGGLKKFVRLKLNIRNTVPLPLNPELLFVPIRVRKPVVPRDCATGYFNYFCIEDVLEKDKFAQIILVDGKKIDTIQRERTIRNTILFANLAYREWQFNYVNPFVKGVGKELYKSAKLEMIKNIMEDDFRY</sequence>